<dbReference type="PANTHER" id="PTHR43384">
    <property type="entry name" value="SEPTUM SITE-DETERMINING PROTEIN MIND HOMOLOG, CHLOROPLASTIC-RELATED"/>
    <property type="match status" value="1"/>
</dbReference>
<dbReference type="PANTHER" id="PTHR43384:SF6">
    <property type="entry name" value="SEPTUM SITE-DETERMINING PROTEIN MIND HOMOLOG, CHLOROPLASTIC"/>
    <property type="match status" value="1"/>
</dbReference>
<feature type="chain" id="PRO_5026138149" evidence="3">
    <location>
        <begin position="22"/>
        <end position="436"/>
    </location>
</feature>
<keyword evidence="1" id="KW-0547">Nucleotide-binding</keyword>
<reference evidence="5 6" key="1">
    <citation type="submission" date="2020-02" db="EMBL/GenBank/DDBJ databases">
        <authorList>
            <person name="Hogendoorn C."/>
        </authorList>
    </citation>
    <scope>NUCLEOTIDE SEQUENCE [LARGE SCALE GENOMIC DNA]</scope>
    <source>
        <strain evidence="5">R501</strain>
    </source>
</reference>
<dbReference type="SUPFAM" id="SSF52540">
    <property type="entry name" value="P-loop containing nucleoside triphosphate hydrolases"/>
    <property type="match status" value="1"/>
</dbReference>
<gene>
    <name evidence="5" type="ORF">R50_1967</name>
</gene>
<evidence type="ECO:0000256" key="2">
    <source>
        <dbReference type="ARBA" id="ARBA00022840"/>
    </source>
</evidence>
<dbReference type="GO" id="GO:0009898">
    <property type="term" value="C:cytoplasmic side of plasma membrane"/>
    <property type="evidence" value="ECO:0007669"/>
    <property type="project" value="TreeGrafter"/>
</dbReference>
<keyword evidence="2" id="KW-0067">ATP-binding</keyword>
<dbReference type="EMBL" id="LR778114">
    <property type="protein sequence ID" value="CAB1129464.1"/>
    <property type="molecule type" value="Genomic_DNA"/>
</dbReference>
<dbReference type="Pfam" id="PF01656">
    <property type="entry name" value="CbiA"/>
    <property type="match status" value="1"/>
</dbReference>
<dbReference type="GO" id="GO:0005829">
    <property type="term" value="C:cytosol"/>
    <property type="evidence" value="ECO:0007669"/>
    <property type="project" value="TreeGrafter"/>
</dbReference>
<evidence type="ECO:0000259" key="4">
    <source>
        <dbReference type="Pfam" id="PF01656"/>
    </source>
</evidence>
<dbReference type="InterPro" id="IPR027417">
    <property type="entry name" value="P-loop_NTPase"/>
</dbReference>
<dbReference type="GO" id="GO:0051782">
    <property type="term" value="P:negative regulation of cell division"/>
    <property type="evidence" value="ECO:0007669"/>
    <property type="project" value="TreeGrafter"/>
</dbReference>
<dbReference type="Gene3D" id="3.40.50.300">
    <property type="entry name" value="P-loop containing nucleotide triphosphate hydrolases"/>
    <property type="match status" value="1"/>
</dbReference>
<name>A0A6F8ZII0_9FIRM</name>
<proteinExistence type="predicted"/>
<dbReference type="GO" id="GO:0005524">
    <property type="term" value="F:ATP binding"/>
    <property type="evidence" value="ECO:0007669"/>
    <property type="project" value="UniProtKB-KW"/>
</dbReference>
<organism evidence="5 6">
    <name type="scientific">Candidatus Hydrogenisulfobacillus filiaventi</name>
    <dbReference type="NCBI Taxonomy" id="2707344"/>
    <lineage>
        <taxon>Bacteria</taxon>
        <taxon>Bacillati</taxon>
        <taxon>Bacillota</taxon>
        <taxon>Clostridia</taxon>
        <taxon>Eubacteriales</taxon>
        <taxon>Clostridiales Family XVII. Incertae Sedis</taxon>
        <taxon>Candidatus Hydrogenisulfobacillus</taxon>
    </lineage>
</organism>
<evidence type="ECO:0000256" key="1">
    <source>
        <dbReference type="ARBA" id="ARBA00022741"/>
    </source>
</evidence>
<protein>
    <submittedName>
        <fullName evidence="5">Putative CbiA domain-containing protein</fullName>
    </submittedName>
</protein>
<evidence type="ECO:0000313" key="6">
    <source>
        <dbReference type="Proteomes" id="UP000503399"/>
    </source>
</evidence>
<dbReference type="InterPro" id="IPR050625">
    <property type="entry name" value="ParA/MinD_ATPase"/>
</dbReference>
<evidence type="ECO:0000313" key="5">
    <source>
        <dbReference type="EMBL" id="CAB1129464.1"/>
    </source>
</evidence>
<evidence type="ECO:0000256" key="3">
    <source>
        <dbReference type="SAM" id="SignalP"/>
    </source>
</evidence>
<keyword evidence="6" id="KW-1185">Reference proteome</keyword>
<keyword evidence="3" id="KW-0732">Signal</keyword>
<sequence>MTRMPGKRLCFLAAHPTAAQALQTLVHPPSPWVPVPATALPARLARHPGSWAVVTRFAPGAPPDWAAWAAACRTADPTARILVLVGVLDGRGQPVASACEAAGLDVLPGAQIAPDAVQSWLDTPAGIPVDAPPPAPPIPEPAAPVAAARPELAAPAEAAAAPLPWEDTPVLVVASGKAGVGKTSTAANLLAAARALGVEPVAGLDLDAPKPDLWYTFQDPDRPQPDLRRLLATVVEPEQDPLTPTDLRLVADWMERLPWAAPGVHLVPGPVRDLTPAVVPAPVADALLDLLRRRHRLVVVDTAWDLGDPGTLRALERASAIVVVSTPDPGAELQTAWYLHQLAQFAAIRAPRRLLVVRRSPTGGGRDPGDLARTLGLPLLGVVPYDARQPLAWDRHQPVAWGQRRGPWAALLRRLLAVPGPAARGWRFGRRQRLLG</sequence>
<dbReference type="KEGG" id="hfv:R50_1967"/>
<dbReference type="GO" id="GO:0016887">
    <property type="term" value="F:ATP hydrolysis activity"/>
    <property type="evidence" value="ECO:0007669"/>
    <property type="project" value="TreeGrafter"/>
</dbReference>
<accession>A0A6F8ZII0</accession>
<feature type="domain" description="CobQ/CobB/MinD/ParA nucleotide binding" evidence="4">
    <location>
        <begin position="171"/>
        <end position="398"/>
    </location>
</feature>
<dbReference type="InterPro" id="IPR002586">
    <property type="entry name" value="CobQ/CobB/MinD/ParA_Nub-bd_dom"/>
</dbReference>
<feature type="signal peptide" evidence="3">
    <location>
        <begin position="1"/>
        <end position="21"/>
    </location>
</feature>
<dbReference type="AlphaFoldDB" id="A0A6F8ZII0"/>
<dbReference type="Proteomes" id="UP000503399">
    <property type="component" value="Chromosome"/>
</dbReference>